<proteinExistence type="predicted"/>
<comment type="caution">
    <text evidence="1">The sequence shown here is derived from an EMBL/GenBank/DDBJ whole genome shotgun (WGS) entry which is preliminary data.</text>
</comment>
<keyword evidence="2" id="KW-1185">Reference proteome</keyword>
<evidence type="ECO:0000313" key="2">
    <source>
        <dbReference type="Proteomes" id="UP000271974"/>
    </source>
</evidence>
<feature type="non-terminal residue" evidence="1">
    <location>
        <position position="112"/>
    </location>
</feature>
<gene>
    <name evidence="1" type="ORF">EGW08_022504</name>
</gene>
<reference evidence="1 2" key="1">
    <citation type="submission" date="2019-01" db="EMBL/GenBank/DDBJ databases">
        <title>A draft genome assembly of the solar-powered sea slug Elysia chlorotica.</title>
        <authorList>
            <person name="Cai H."/>
            <person name="Li Q."/>
            <person name="Fang X."/>
            <person name="Li J."/>
            <person name="Curtis N.E."/>
            <person name="Altenburger A."/>
            <person name="Shibata T."/>
            <person name="Feng M."/>
            <person name="Maeda T."/>
            <person name="Schwartz J.A."/>
            <person name="Shigenobu S."/>
            <person name="Lundholm N."/>
            <person name="Nishiyama T."/>
            <person name="Yang H."/>
            <person name="Hasebe M."/>
            <person name="Li S."/>
            <person name="Pierce S.K."/>
            <person name="Wang J."/>
        </authorList>
    </citation>
    <scope>NUCLEOTIDE SEQUENCE [LARGE SCALE GENOMIC DNA]</scope>
    <source>
        <strain evidence="1">EC2010</strain>
        <tissue evidence="1">Whole organism of an adult</tissue>
    </source>
</reference>
<dbReference type="EMBL" id="RQTK01001589">
    <property type="protein sequence ID" value="RUS69737.1"/>
    <property type="molecule type" value="Genomic_DNA"/>
</dbReference>
<organism evidence="1 2">
    <name type="scientific">Elysia chlorotica</name>
    <name type="common">Eastern emerald elysia</name>
    <name type="synonym">Sea slug</name>
    <dbReference type="NCBI Taxonomy" id="188477"/>
    <lineage>
        <taxon>Eukaryota</taxon>
        <taxon>Metazoa</taxon>
        <taxon>Spiralia</taxon>
        <taxon>Lophotrochozoa</taxon>
        <taxon>Mollusca</taxon>
        <taxon>Gastropoda</taxon>
        <taxon>Heterobranchia</taxon>
        <taxon>Euthyneura</taxon>
        <taxon>Panpulmonata</taxon>
        <taxon>Sacoglossa</taxon>
        <taxon>Placobranchoidea</taxon>
        <taxon>Plakobranchidae</taxon>
        <taxon>Elysia</taxon>
    </lineage>
</organism>
<dbReference type="AlphaFoldDB" id="A0A433SKT2"/>
<dbReference type="Proteomes" id="UP000271974">
    <property type="component" value="Unassembled WGS sequence"/>
</dbReference>
<protein>
    <submittedName>
        <fullName evidence="1">Uncharacterized protein</fullName>
    </submittedName>
</protein>
<sequence>MKVGSHSPRFAAKILCMAYMATFILEIKGLTVWVSPELKYGTLPEIYIMFERAHEFKRLQLTVSDGSAAVYSCIVQPGMGRDIHENMVALRNNKRDTEELYVITYLSSFYKT</sequence>
<evidence type="ECO:0000313" key="1">
    <source>
        <dbReference type="EMBL" id="RUS69737.1"/>
    </source>
</evidence>
<accession>A0A433SKT2</accession>
<name>A0A433SKT2_ELYCH</name>